<dbReference type="Pfam" id="PF05016">
    <property type="entry name" value="ParE_toxin"/>
    <property type="match status" value="1"/>
</dbReference>
<dbReference type="PATRIC" id="fig|1324352.5.peg.3018"/>
<evidence type="ECO:0000256" key="2">
    <source>
        <dbReference type="ARBA" id="ARBA00022649"/>
    </source>
</evidence>
<dbReference type="KEGG" id="cgn:OK18_14475"/>
<keyword evidence="2" id="KW-1277">Toxin-antitoxin system</keyword>
<dbReference type="PANTHER" id="PTHR33755">
    <property type="entry name" value="TOXIN PARE1-RELATED"/>
    <property type="match status" value="1"/>
</dbReference>
<sequence length="99" mass="11701">MAKYSLTNRAVEDLSAIYEYTYEFWSEFQADKYYSELIYFCEMLAENPRIGKSYHELGIEILGFLSNKHIIFYQIIGVNEIKVVRILGAEVDLKNRMKD</sequence>
<dbReference type="Gene3D" id="3.30.2310.20">
    <property type="entry name" value="RelE-like"/>
    <property type="match status" value="1"/>
</dbReference>
<evidence type="ECO:0000256" key="3">
    <source>
        <dbReference type="PIRNR" id="PIRNR029218"/>
    </source>
</evidence>
<dbReference type="STRING" id="1324352.OK18_14475"/>
<dbReference type="InterPro" id="IPR007712">
    <property type="entry name" value="RelE/ParE_toxin"/>
</dbReference>
<dbReference type="InterPro" id="IPR035093">
    <property type="entry name" value="RelE/ParE_toxin_dom_sf"/>
</dbReference>
<dbReference type="InterPro" id="IPR051803">
    <property type="entry name" value="TA_system_RelE-like_toxin"/>
</dbReference>
<proteinExistence type="inferred from homology"/>
<accession>A0A0G3M3A2</accession>
<comment type="similarity">
    <text evidence="1 3">Belongs to the RelE toxin family.</text>
</comment>
<dbReference type="PANTHER" id="PTHR33755:SF9">
    <property type="entry name" value="TOXIN PARE1"/>
    <property type="match status" value="1"/>
</dbReference>
<dbReference type="OrthoDB" id="7173315at2"/>
<evidence type="ECO:0000313" key="5">
    <source>
        <dbReference type="Proteomes" id="UP000035213"/>
    </source>
</evidence>
<dbReference type="EMBL" id="CP009928">
    <property type="protein sequence ID" value="AKK73646.1"/>
    <property type="molecule type" value="Genomic_DNA"/>
</dbReference>
<dbReference type="Proteomes" id="UP000035213">
    <property type="component" value="Chromosome"/>
</dbReference>
<dbReference type="PIRSF" id="PIRSF029218">
    <property type="entry name" value="ParE"/>
    <property type="match status" value="1"/>
</dbReference>
<reference evidence="4 5" key="1">
    <citation type="submission" date="2014-11" db="EMBL/GenBank/DDBJ databases">
        <authorList>
            <person name="Park G.-S."/>
            <person name="Hong S.-J."/>
            <person name="Jung B.K."/>
            <person name="Khan A.R."/>
            <person name="Kwak Y."/>
            <person name="Shin J.-H."/>
        </authorList>
    </citation>
    <scope>NUCLEOTIDE SEQUENCE [LARGE SCALE GENOMIC DNA]</scope>
    <source>
        <strain evidence="4 5">DSM 27622</strain>
    </source>
</reference>
<dbReference type="AlphaFoldDB" id="A0A0G3M3A2"/>
<gene>
    <name evidence="4" type="ORF">OK18_14475</name>
</gene>
<protein>
    <recommendedName>
        <fullName evidence="3">Toxin</fullName>
    </recommendedName>
</protein>
<evidence type="ECO:0000256" key="1">
    <source>
        <dbReference type="ARBA" id="ARBA00006226"/>
    </source>
</evidence>
<dbReference type="RefSeq" id="WP_053328431.1">
    <property type="nucleotide sequence ID" value="NZ_CP009928.1"/>
</dbReference>
<dbReference type="InterPro" id="IPR028344">
    <property type="entry name" value="ParE1/4"/>
</dbReference>
<organism evidence="4 5">
    <name type="scientific">Chryseobacterium gallinarum</name>
    <dbReference type="NCBI Taxonomy" id="1324352"/>
    <lineage>
        <taxon>Bacteria</taxon>
        <taxon>Pseudomonadati</taxon>
        <taxon>Bacteroidota</taxon>
        <taxon>Flavobacteriia</taxon>
        <taxon>Flavobacteriales</taxon>
        <taxon>Weeksellaceae</taxon>
        <taxon>Chryseobacterium group</taxon>
        <taxon>Chryseobacterium</taxon>
    </lineage>
</organism>
<name>A0A0G3M3A2_CHRGL</name>
<evidence type="ECO:0000313" key="4">
    <source>
        <dbReference type="EMBL" id="AKK73646.1"/>
    </source>
</evidence>